<reference evidence="2 3" key="1">
    <citation type="journal article" date="2024" name="G3 (Bethesda)">
        <title>Genome assembly of Hibiscus sabdariffa L. provides insights into metabolisms of medicinal natural products.</title>
        <authorList>
            <person name="Kim T."/>
        </authorList>
    </citation>
    <scope>NUCLEOTIDE SEQUENCE [LARGE SCALE GENOMIC DNA]</scope>
    <source>
        <strain evidence="2">TK-2024</strain>
        <tissue evidence="2">Old leaves</tissue>
    </source>
</reference>
<evidence type="ECO:0000259" key="1">
    <source>
        <dbReference type="Pfam" id="PF13456"/>
    </source>
</evidence>
<accession>A0ABR2U7M5</accession>
<sequence>MDFESCSEIVGFAKAIGRSDALQAKLWAIFEGMTLVWEYGFGRLSIRSDSKQAVELVNSPIAGSSGLSLVRAIYRLRQQNWITEVIWISRVENHYVDALAKFVNPSDFPLHIYATPPLELDSLMRTDNYRL</sequence>
<dbReference type="InterPro" id="IPR044730">
    <property type="entry name" value="RNase_H-like_dom_plant"/>
</dbReference>
<gene>
    <name evidence="2" type="ORF">V6N11_051441</name>
</gene>
<dbReference type="InterPro" id="IPR053151">
    <property type="entry name" value="RNase_H-like"/>
</dbReference>
<dbReference type="InterPro" id="IPR036397">
    <property type="entry name" value="RNaseH_sf"/>
</dbReference>
<protein>
    <recommendedName>
        <fullName evidence="1">RNase H type-1 domain-containing protein</fullName>
    </recommendedName>
</protein>
<dbReference type="EMBL" id="JBBPBN010000001">
    <property type="protein sequence ID" value="KAK9045531.1"/>
    <property type="molecule type" value="Genomic_DNA"/>
</dbReference>
<evidence type="ECO:0000313" key="3">
    <source>
        <dbReference type="Proteomes" id="UP001396334"/>
    </source>
</evidence>
<organism evidence="2 3">
    <name type="scientific">Hibiscus sabdariffa</name>
    <name type="common">roselle</name>
    <dbReference type="NCBI Taxonomy" id="183260"/>
    <lineage>
        <taxon>Eukaryota</taxon>
        <taxon>Viridiplantae</taxon>
        <taxon>Streptophyta</taxon>
        <taxon>Embryophyta</taxon>
        <taxon>Tracheophyta</taxon>
        <taxon>Spermatophyta</taxon>
        <taxon>Magnoliopsida</taxon>
        <taxon>eudicotyledons</taxon>
        <taxon>Gunneridae</taxon>
        <taxon>Pentapetalae</taxon>
        <taxon>rosids</taxon>
        <taxon>malvids</taxon>
        <taxon>Malvales</taxon>
        <taxon>Malvaceae</taxon>
        <taxon>Malvoideae</taxon>
        <taxon>Hibiscus</taxon>
    </lineage>
</organism>
<dbReference type="CDD" id="cd06222">
    <property type="entry name" value="RNase_H_like"/>
    <property type="match status" value="1"/>
</dbReference>
<dbReference type="SUPFAM" id="SSF53098">
    <property type="entry name" value="Ribonuclease H-like"/>
    <property type="match status" value="1"/>
</dbReference>
<name>A0ABR2U7M5_9ROSI</name>
<dbReference type="InterPro" id="IPR002156">
    <property type="entry name" value="RNaseH_domain"/>
</dbReference>
<evidence type="ECO:0000313" key="2">
    <source>
        <dbReference type="EMBL" id="KAK9045531.1"/>
    </source>
</evidence>
<dbReference type="InterPro" id="IPR012337">
    <property type="entry name" value="RNaseH-like_sf"/>
</dbReference>
<dbReference type="Proteomes" id="UP001396334">
    <property type="component" value="Unassembled WGS sequence"/>
</dbReference>
<dbReference type="Gene3D" id="3.30.420.10">
    <property type="entry name" value="Ribonuclease H-like superfamily/Ribonuclease H"/>
    <property type="match status" value="1"/>
</dbReference>
<keyword evidence="3" id="KW-1185">Reference proteome</keyword>
<comment type="caution">
    <text evidence="2">The sequence shown here is derived from an EMBL/GenBank/DDBJ whole genome shotgun (WGS) entry which is preliminary data.</text>
</comment>
<dbReference type="Pfam" id="PF13456">
    <property type="entry name" value="RVT_3"/>
    <property type="match status" value="1"/>
</dbReference>
<proteinExistence type="predicted"/>
<feature type="domain" description="RNase H type-1" evidence="1">
    <location>
        <begin position="14"/>
        <end position="102"/>
    </location>
</feature>
<dbReference type="PANTHER" id="PTHR47723:SF19">
    <property type="entry name" value="POLYNUCLEOTIDYL TRANSFERASE, RIBONUCLEASE H-LIKE SUPERFAMILY PROTEIN"/>
    <property type="match status" value="1"/>
</dbReference>
<dbReference type="PANTHER" id="PTHR47723">
    <property type="entry name" value="OS05G0353850 PROTEIN"/>
    <property type="match status" value="1"/>
</dbReference>